<feature type="transmembrane region" description="Helical" evidence="5">
    <location>
        <begin position="240"/>
        <end position="260"/>
    </location>
</feature>
<feature type="transmembrane region" description="Helical" evidence="5">
    <location>
        <begin position="162"/>
        <end position="185"/>
    </location>
</feature>
<dbReference type="InParanoid" id="A8X6X8"/>
<feature type="transmembrane region" description="Helical" evidence="5">
    <location>
        <begin position="12"/>
        <end position="33"/>
    </location>
</feature>
<comment type="subcellular location">
    <subcellularLocation>
        <location evidence="1">Membrane</location>
    </subcellularLocation>
</comment>
<keyword evidence="2 5" id="KW-0812">Transmembrane</keyword>
<dbReference type="HOGENOM" id="CLU_074191_0_0_1"/>
<feature type="transmembrane region" description="Helical" evidence="5">
    <location>
        <begin position="121"/>
        <end position="142"/>
    </location>
</feature>
<feature type="transmembrane region" description="Helical" evidence="5">
    <location>
        <begin position="79"/>
        <end position="100"/>
    </location>
</feature>
<gene>
    <name evidence="7" type="primary">Cbr-srsx-13</name>
    <name evidence="9" type="ORF">CBG08636</name>
    <name evidence="7" type="ORF">CBG_08636</name>
</gene>
<dbReference type="RefSeq" id="XP_045093801.1">
    <property type="nucleotide sequence ID" value="XM_045237329.1"/>
</dbReference>
<dbReference type="InterPro" id="IPR000276">
    <property type="entry name" value="GPCR_Rhodpsn"/>
</dbReference>
<evidence type="ECO:0000256" key="5">
    <source>
        <dbReference type="SAM" id="Phobius"/>
    </source>
</evidence>
<dbReference type="OMA" id="TERMIFA"/>
<dbReference type="EMBL" id="HE601197">
    <property type="protein sequence ID" value="CAP28389.2"/>
    <property type="molecule type" value="Genomic_DNA"/>
</dbReference>
<feature type="domain" description="G-protein coupled receptors family 1 profile" evidence="6">
    <location>
        <begin position="25"/>
        <end position="262"/>
    </location>
</feature>
<dbReference type="PANTHER" id="PTHR23360:SF36">
    <property type="entry name" value="G-PROTEIN COUPLED RECEPTORS FAMILY 1 PROFILE DOMAIN-CONTAINING PROTEIN"/>
    <property type="match status" value="1"/>
</dbReference>
<dbReference type="FunCoup" id="A8X6X8">
    <property type="interactions" value="31"/>
</dbReference>
<evidence type="ECO:0000313" key="9">
    <source>
        <dbReference type="WormBase" id="CBG08636"/>
    </source>
</evidence>
<feature type="transmembrane region" description="Helical" evidence="5">
    <location>
        <begin position="206"/>
        <end position="228"/>
    </location>
</feature>
<dbReference type="Pfam" id="PF10320">
    <property type="entry name" value="7TM_GPCR_Srsx"/>
    <property type="match status" value="1"/>
</dbReference>
<evidence type="ECO:0000313" key="7">
    <source>
        <dbReference type="EMBL" id="CAP28389.2"/>
    </source>
</evidence>
<dbReference type="PANTHER" id="PTHR23360">
    <property type="entry name" value="G-PROTEIN COUPLED RECEPTORS FAMILY 1 PROFILE DOMAIN-CONTAINING PROTEIN-RELATED"/>
    <property type="match status" value="1"/>
</dbReference>
<dbReference type="InterPro" id="IPR019424">
    <property type="entry name" value="7TM_GPCR_Srsx"/>
</dbReference>
<keyword evidence="3 5" id="KW-1133">Transmembrane helix</keyword>
<evidence type="ECO:0000256" key="2">
    <source>
        <dbReference type="ARBA" id="ARBA00022692"/>
    </source>
</evidence>
<dbReference type="KEGG" id="cbr:CBG_08636"/>
<proteinExistence type="predicted"/>
<dbReference type="GeneID" id="8578335"/>
<dbReference type="CTD" id="8578335"/>
<evidence type="ECO:0000259" key="6">
    <source>
        <dbReference type="PROSITE" id="PS50262"/>
    </source>
</evidence>
<dbReference type="STRING" id="6238.A8X6X8"/>
<keyword evidence="8" id="KW-1185">Reference proteome</keyword>
<dbReference type="Proteomes" id="UP000008549">
    <property type="component" value="Unassembled WGS sequence"/>
</dbReference>
<dbReference type="PROSITE" id="PS50262">
    <property type="entry name" value="G_PROTEIN_RECEP_F1_2"/>
    <property type="match status" value="1"/>
</dbReference>
<dbReference type="GO" id="GO:0004930">
    <property type="term" value="F:G protein-coupled receptor activity"/>
    <property type="evidence" value="ECO:0007669"/>
    <property type="project" value="InterPro"/>
</dbReference>
<name>A8X6X8_CAEBR</name>
<dbReference type="AlphaFoldDB" id="A8X6X8"/>
<evidence type="ECO:0000256" key="3">
    <source>
        <dbReference type="ARBA" id="ARBA00022989"/>
    </source>
</evidence>
<reference evidence="7 8" key="2">
    <citation type="journal article" date="2011" name="PLoS Genet.">
        <title>Caenorhabditis briggsae recombinant inbred line genotypes reveal inter-strain incompatibility and the evolution of recombination.</title>
        <authorList>
            <person name="Ross J.A."/>
            <person name="Koboldt D.C."/>
            <person name="Staisch J.E."/>
            <person name="Chamberlin H.M."/>
            <person name="Gupta B.P."/>
            <person name="Miller R.D."/>
            <person name="Baird S.E."/>
            <person name="Haag E.S."/>
        </authorList>
    </citation>
    <scope>NUCLEOTIDE SEQUENCE [LARGE SCALE GENOMIC DNA]</scope>
    <source>
        <strain evidence="7 8">AF16</strain>
    </source>
</reference>
<evidence type="ECO:0000256" key="4">
    <source>
        <dbReference type="ARBA" id="ARBA00023136"/>
    </source>
</evidence>
<accession>A8X6X8</accession>
<dbReference type="SMART" id="SM01381">
    <property type="entry name" value="7TM_GPCR_Srsx"/>
    <property type="match status" value="1"/>
</dbReference>
<dbReference type="InterPro" id="IPR017452">
    <property type="entry name" value="GPCR_Rhodpsn_7TM"/>
</dbReference>
<dbReference type="WormBase" id="CBG08636">
    <property type="protein sequence ID" value="CBP33429"/>
    <property type="gene ID" value="WBGene00030392"/>
</dbReference>
<reference evidence="7 8" key="1">
    <citation type="journal article" date="2003" name="PLoS Biol.">
        <title>The genome sequence of Caenorhabditis briggsae: a platform for comparative genomics.</title>
        <authorList>
            <person name="Stein L.D."/>
            <person name="Bao Z."/>
            <person name="Blasiar D."/>
            <person name="Blumenthal T."/>
            <person name="Brent M.R."/>
            <person name="Chen N."/>
            <person name="Chinwalla A."/>
            <person name="Clarke L."/>
            <person name="Clee C."/>
            <person name="Coghlan A."/>
            <person name="Coulson A."/>
            <person name="D'Eustachio P."/>
            <person name="Fitch D.H."/>
            <person name="Fulton L.A."/>
            <person name="Fulton R.E."/>
            <person name="Griffiths-Jones S."/>
            <person name="Harris T.W."/>
            <person name="Hillier L.W."/>
            <person name="Kamath R."/>
            <person name="Kuwabara P.E."/>
            <person name="Mardis E.R."/>
            <person name="Marra M.A."/>
            <person name="Miner T.L."/>
            <person name="Minx P."/>
            <person name="Mullikin J.C."/>
            <person name="Plumb R.W."/>
            <person name="Rogers J."/>
            <person name="Schein J.E."/>
            <person name="Sohrmann M."/>
            <person name="Spieth J."/>
            <person name="Stajich J.E."/>
            <person name="Wei C."/>
            <person name="Willey D."/>
            <person name="Wilson R.K."/>
            <person name="Durbin R."/>
            <person name="Waterston R.H."/>
        </authorList>
    </citation>
    <scope>NUCLEOTIDE SEQUENCE [LARGE SCALE GENOMIC DNA]</scope>
    <source>
        <strain evidence="7 8">AF16</strain>
    </source>
</reference>
<dbReference type="SUPFAM" id="SSF81321">
    <property type="entry name" value="Family A G protein-coupled receptor-like"/>
    <property type="match status" value="1"/>
</dbReference>
<sequence length="291" mass="33792">MDGETINNNVVTIYKLILFVLGITGNLLFIHLIYKKRRLRTRSSLLQCAQCAFHIVCLFGTVLGGFMMDPSTRTRQNCFVHISFYIFCQAAQVLIMLIIMADILVSVKFAIFYHNLSTWKYTLSVSIPVLIYSSFVVFYGYLTTNEEPIQACNPLFAFSFPASLLHKCQILFLCFVTTAIYIILIKMFHKMERSQNDDSLKIMKRLQFSVIIFIFTWLVSQVVAIIFLRDGAMVKTERMIFAHNSVFIALSYSNTFYVTMWKSEEYRKQFLNVWRSKKTVPTQRPNTLPSV</sequence>
<dbReference type="InterPro" id="IPR047130">
    <property type="entry name" value="7TM_GPCR_Srsx_nematod"/>
</dbReference>
<organism evidence="7 8">
    <name type="scientific">Caenorhabditis briggsae</name>
    <dbReference type="NCBI Taxonomy" id="6238"/>
    <lineage>
        <taxon>Eukaryota</taxon>
        <taxon>Metazoa</taxon>
        <taxon>Ecdysozoa</taxon>
        <taxon>Nematoda</taxon>
        <taxon>Chromadorea</taxon>
        <taxon>Rhabditida</taxon>
        <taxon>Rhabditina</taxon>
        <taxon>Rhabditomorpha</taxon>
        <taxon>Rhabditoidea</taxon>
        <taxon>Rhabditidae</taxon>
        <taxon>Peloderinae</taxon>
        <taxon>Caenorhabditis</taxon>
    </lineage>
</organism>
<keyword evidence="4 5" id="KW-0472">Membrane</keyword>
<dbReference type="Gene3D" id="1.20.1070.10">
    <property type="entry name" value="Rhodopsin 7-helix transmembrane proteins"/>
    <property type="match status" value="1"/>
</dbReference>
<evidence type="ECO:0000256" key="1">
    <source>
        <dbReference type="ARBA" id="ARBA00004370"/>
    </source>
</evidence>
<feature type="transmembrane region" description="Helical" evidence="5">
    <location>
        <begin position="45"/>
        <end position="67"/>
    </location>
</feature>
<protein>
    <submittedName>
        <fullName evidence="7">Protein CBR-SRSX-13</fullName>
    </submittedName>
</protein>
<dbReference type="GO" id="GO:0016020">
    <property type="term" value="C:membrane"/>
    <property type="evidence" value="ECO:0007669"/>
    <property type="project" value="UniProtKB-SubCell"/>
</dbReference>
<dbReference type="CDD" id="cd00637">
    <property type="entry name" value="7tm_classA_rhodopsin-like"/>
    <property type="match status" value="1"/>
</dbReference>
<dbReference type="eggNOG" id="ENOG502TFTP">
    <property type="taxonomic scope" value="Eukaryota"/>
</dbReference>
<evidence type="ECO:0000313" key="8">
    <source>
        <dbReference type="Proteomes" id="UP000008549"/>
    </source>
</evidence>